<dbReference type="AlphaFoldDB" id="A0A9W4T6L6"/>
<accession>A0A9W4T6L6</accession>
<reference evidence="1" key="1">
    <citation type="submission" date="2022-08" db="EMBL/GenBank/DDBJ databases">
        <authorList>
            <person name="Kallberg Y."/>
            <person name="Tangrot J."/>
            <person name="Rosling A."/>
        </authorList>
    </citation>
    <scope>NUCLEOTIDE SEQUENCE</scope>
    <source>
        <strain evidence="1">Wild A</strain>
    </source>
</reference>
<evidence type="ECO:0000313" key="2">
    <source>
        <dbReference type="Proteomes" id="UP001153678"/>
    </source>
</evidence>
<sequence length="46" mass="5335">DWLSSEYPIISYTSNTKHQLNRLISCTLPEAILGRIELLVLSIRYN</sequence>
<dbReference type="Proteomes" id="UP001153678">
    <property type="component" value="Unassembled WGS sequence"/>
</dbReference>
<feature type="non-terminal residue" evidence="1">
    <location>
        <position position="1"/>
    </location>
</feature>
<proteinExistence type="predicted"/>
<gene>
    <name evidence="1" type="ORF">FWILDA_LOCUS16868</name>
</gene>
<protein>
    <submittedName>
        <fullName evidence="1">20062_t:CDS:1</fullName>
    </submittedName>
</protein>
<feature type="non-terminal residue" evidence="1">
    <location>
        <position position="46"/>
    </location>
</feature>
<dbReference type="EMBL" id="CAMKVN010011802">
    <property type="protein sequence ID" value="CAI2195021.1"/>
    <property type="molecule type" value="Genomic_DNA"/>
</dbReference>
<evidence type="ECO:0000313" key="1">
    <source>
        <dbReference type="EMBL" id="CAI2195021.1"/>
    </source>
</evidence>
<organism evidence="1 2">
    <name type="scientific">Funneliformis geosporum</name>
    <dbReference type="NCBI Taxonomy" id="1117311"/>
    <lineage>
        <taxon>Eukaryota</taxon>
        <taxon>Fungi</taxon>
        <taxon>Fungi incertae sedis</taxon>
        <taxon>Mucoromycota</taxon>
        <taxon>Glomeromycotina</taxon>
        <taxon>Glomeromycetes</taxon>
        <taxon>Glomerales</taxon>
        <taxon>Glomeraceae</taxon>
        <taxon>Funneliformis</taxon>
    </lineage>
</organism>
<keyword evidence="2" id="KW-1185">Reference proteome</keyword>
<comment type="caution">
    <text evidence="1">The sequence shown here is derived from an EMBL/GenBank/DDBJ whole genome shotgun (WGS) entry which is preliminary data.</text>
</comment>
<name>A0A9W4T6L6_9GLOM</name>